<sequence length="193" mass="22385">MREKETEADYNYIPEPNIPERDITDIVSEKIDFEFLPYQVEKQLMDSGLSYQEAVFFSADLDKIIALYALSDDKGLYDTAKLLINLPQSVRYDNTVSLSIIKKVFALFSQNKYFDQTLLKIVLDYLSKDPDFDFEQFIDEKTHLTDDLKEAIRKVVAKNPNKSVGSIIGQMIQKNILPQYFSRSLILEFIESL</sequence>
<reference evidence="1" key="1">
    <citation type="submission" date="2017-02" db="EMBL/GenBank/DDBJ databases">
        <title>Delving into the versatile metabolic prowess of the omnipresent phylum Bacteroidetes.</title>
        <authorList>
            <person name="Nobu M.K."/>
            <person name="Mei R."/>
            <person name="Narihiro T."/>
            <person name="Kuroda K."/>
            <person name="Liu W.-T."/>
        </authorList>
    </citation>
    <scope>NUCLEOTIDE SEQUENCE</scope>
    <source>
        <strain evidence="1">ADurb.Bin160</strain>
    </source>
</reference>
<dbReference type="EMBL" id="MWDB01000013">
    <property type="protein sequence ID" value="OQB41613.1"/>
    <property type="molecule type" value="Genomic_DNA"/>
</dbReference>
<comment type="caution">
    <text evidence="1">The sequence shown here is derived from an EMBL/GenBank/DDBJ whole genome shotgun (WGS) entry which is preliminary data.</text>
</comment>
<evidence type="ECO:0000313" key="1">
    <source>
        <dbReference type="EMBL" id="OQB41613.1"/>
    </source>
</evidence>
<dbReference type="AlphaFoldDB" id="A0A1V5ZMZ1"/>
<gene>
    <name evidence="1" type="ORF">BWY04_00709</name>
</gene>
<protein>
    <submittedName>
        <fullName evidence="1">Aspartyl/glutamyl-tRNA amidotransferase subunit B</fullName>
    </submittedName>
</protein>
<dbReference type="GO" id="GO:0016740">
    <property type="term" value="F:transferase activity"/>
    <property type="evidence" value="ECO:0007669"/>
    <property type="project" value="UniProtKB-KW"/>
</dbReference>
<proteinExistence type="predicted"/>
<keyword evidence="1" id="KW-0808">Transferase</keyword>
<dbReference type="Proteomes" id="UP000485621">
    <property type="component" value="Unassembled WGS sequence"/>
</dbReference>
<name>A0A1V5ZMZ1_9BACT</name>
<accession>A0A1V5ZMZ1</accession>
<organism evidence="1">
    <name type="scientific">candidate division CPR1 bacterium ADurb.Bin160</name>
    <dbReference type="NCBI Taxonomy" id="1852826"/>
    <lineage>
        <taxon>Bacteria</taxon>
        <taxon>candidate division CPR1</taxon>
    </lineage>
</organism>